<proteinExistence type="predicted"/>
<evidence type="ECO:0000256" key="1">
    <source>
        <dbReference type="SAM" id="MobiDB-lite"/>
    </source>
</evidence>
<name>A0A6J6XZV7_9ZZZZ</name>
<sequence length="163" mass="17352">MSTKSVGGGDAKKVLPASTNQSDEGAAKSKPKGTTDIAGLRRLWPDVIEDVKKRRRLTWSLLSTSAQILGVDDGAITIAIVNAGARDSFIRSGSDEILRQAFIDIVGLDRKIEVVVDPSINPNTPQARAVRLDESPSDADQLSGQALLAKELGASFVSETQRP</sequence>
<accession>A0A6J6XZV7</accession>
<dbReference type="AlphaFoldDB" id="A0A6J6XZV7"/>
<protein>
    <submittedName>
        <fullName evidence="2">Unannotated protein</fullName>
    </submittedName>
</protein>
<organism evidence="2">
    <name type="scientific">freshwater metagenome</name>
    <dbReference type="NCBI Taxonomy" id="449393"/>
    <lineage>
        <taxon>unclassified sequences</taxon>
        <taxon>metagenomes</taxon>
        <taxon>ecological metagenomes</taxon>
    </lineage>
</organism>
<evidence type="ECO:0000313" key="2">
    <source>
        <dbReference type="EMBL" id="CAB4800798.1"/>
    </source>
</evidence>
<dbReference type="EMBL" id="CAFAAR010000030">
    <property type="protein sequence ID" value="CAB4800798.1"/>
    <property type="molecule type" value="Genomic_DNA"/>
</dbReference>
<feature type="region of interest" description="Disordered" evidence="1">
    <location>
        <begin position="1"/>
        <end position="34"/>
    </location>
</feature>
<reference evidence="2" key="1">
    <citation type="submission" date="2020-05" db="EMBL/GenBank/DDBJ databases">
        <authorList>
            <person name="Chiriac C."/>
            <person name="Salcher M."/>
            <person name="Ghai R."/>
            <person name="Kavagutti S V."/>
        </authorList>
    </citation>
    <scope>NUCLEOTIDE SEQUENCE</scope>
</reference>
<gene>
    <name evidence="2" type="ORF">UFOPK3056_00487</name>
</gene>